<evidence type="ECO:0000256" key="3">
    <source>
        <dbReference type="ARBA" id="ARBA00022475"/>
    </source>
</evidence>
<reference evidence="11 12" key="1">
    <citation type="submission" date="2019-08" db="EMBL/GenBank/DDBJ databases">
        <title>Bioinformatics analysis of the strain L3 and L5.</title>
        <authorList>
            <person name="Li X."/>
        </authorList>
    </citation>
    <scope>NUCLEOTIDE SEQUENCE [LARGE SCALE GENOMIC DNA]</scope>
    <source>
        <strain evidence="11 12">L3</strain>
    </source>
</reference>
<evidence type="ECO:0000313" key="11">
    <source>
        <dbReference type="EMBL" id="KAA0020351.1"/>
    </source>
</evidence>
<feature type="transmembrane region" description="Helical" evidence="9">
    <location>
        <begin position="66"/>
        <end position="84"/>
    </location>
</feature>
<comment type="similarity">
    <text evidence="8 9">Belongs to the TRAP transporter small permease family.</text>
</comment>
<dbReference type="RefSeq" id="WP_149433477.1">
    <property type="nucleotide sequence ID" value="NZ_VTPX01000001.1"/>
</dbReference>
<evidence type="ECO:0000256" key="7">
    <source>
        <dbReference type="ARBA" id="ARBA00023136"/>
    </source>
</evidence>
<accession>A0A640WIH6</accession>
<feature type="transmembrane region" description="Helical" evidence="9">
    <location>
        <begin position="31"/>
        <end position="54"/>
    </location>
</feature>
<evidence type="ECO:0000313" key="12">
    <source>
        <dbReference type="Proteomes" id="UP000466024"/>
    </source>
</evidence>
<evidence type="ECO:0000256" key="5">
    <source>
        <dbReference type="ARBA" id="ARBA00022692"/>
    </source>
</evidence>
<comment type="caution">
    <text evidence="11">The sequence shown here is derived from an EMBL/GenBank/DDBJ whole genome shotgun (WGS) entry which is preliminary data.</text>
</comment>
<comment type="function">
    <text evidence="9">Part of the tripartite ATP-independent periplasmic (TRAP) transport system.</text>
</comment>
<dbReference type="PANTHER" id="PTHR35011:SF4">
    <property type="entry name" value="SLL1102 PROTEIN"/>
    <property type="match status" value="1"/>
</dbReference>
<dbReference type="EMBL" id="VTPX01000001">
    <property type="protein sequence ID" value="KAA0020351.1"/>
    <property type="molecule type" value="Genomic_DNA"/>
</dbReference>
<keyword evidence="7 9" id="KW-0472">Membrane</keyword>
<evidence type="ECO:0000256" key="9">
    <source>
        <dbReference type="RuleBase" id="RU369079"/>
    </source>
</evidence>
<keyword evidence="2 9" id="KW-0813">Transport</keyword>
<keyword evidence="5 9" id="KW-0812">Transmembrane</keyword>
<evidence type="ECO:0000259" key="10">
    <source>
        <dbReference type="Pfam" id="PF04290"/>
    </source>
</evidence>
<dbReference type="InterPro" id="IPR007387">
    <property type="entry name" value="TRAP_DctQ"/>
</dbReference>
<gene>
    <name evidence="11" type="ORF">F0A16_00635</name>
</gene>
<keyword evidence="12" id="KW-1185">Reference proteome</keyword>
<evidence type="ECO:0000256" key="8">
    <source>
        <dbReference type="ARBA" id="ARBA00038436"/>
    </source>
</evidence>
<evidence type="ECO:0000256" key="1">
    <source>
        <dbReference type="ARBA" id="ARBA00004429"/>
    </source>
</evidence>
<dbReference type="GO" id="GO:0005886">
    <property type="term" value="C:plasma membrane"/>
    <property type="evidence" value="ECO:0007669"/>
    <property type="project" value="UniProtKB-SubCell"/>
</dbReference>
<comment type="subunit">
    <text evidence="9">The complex comprises the extracytoplasmic solute receptor protein and the two transmembrane proteins.</text>
</comment>
<keyword evidence="6 9" id="KW-1133">Transmembrane helix</keyword>
<feature type="domain" description="Tripartite ATP-independent periplasmic transporters DctQ component" evidence="10">
    <location>
        <begin position="42"/>
        <end position="170"/>
    </location>
</feature>
<organism evidence="11 12">
    <name type="scientific">Salinicola corii</name>
    <dbReference type="NCBI Taxonomy" id="2606937"/>
    <lineage>
        <taxon>Bacteria</taxon>
        <taxon>Pseudomonadati</taxon>
        <taxon>Pseudomonadota</taxon>
        <taxon>Gammaproteobacteria</taxon>
        <taxon>Oceanospirillales</taxon>
        <taxon>Halomonadaceae</taxon>
        <taxon>Salinicola</taxon>
    </lineage>
</organism>
<dbReference type="AlphaFoldDB" id="A0A640WIH6"/>
<protein>
    <recommendedName>
        <fullName evidence="9">TRAP transporter small permease protein</fullName>
    </recommendedName>
</protein>
<evidence type="ECO:0000256" key="4">
    <source>
        <dbReference type="ARBA" id="ARBA00022519"/>
    </source>
</evidence>
<feature type="transmembrane region" description="Helical" evidence="9">
    <location>
        <begin position="150"/>
        <end position="173"/>
    </location>
</feature>
<keyword evidence="3" id="KW-1003">Cell membrane</keyword>
<proteinExistence type="inferred from homology"/>
<dbReference type="GO" id="GO:0022857">
    <property type="term" value="F:transmembrane transporter activity"/>
    <property type="evidence" value="ECO:0007669"/>
    <property type="project" value="UniProtKB-UniRule"/>
</dbReference>
<feature type="transmembrane region" description="Helical" evidence="9">
    <location>
        <begin position="105"/>
        <end position="130"/>
    </location>
</feature>
<dbReference type="Proteomes" id="UP000466024">
    <property type="component" value="Unassembled WGS sequence"/>
</dbReference>
<name>A0A640WIH6_9GAMM</name>
<dbReference type="Pfam" id="PF04290">
    <property type="entry name" value="DctQ"/>
    <property type="match status" value="1"/>
</dbReference>
<evidence type="ECO:0000256" key="2">
    <source>
        <dbReference type="ARBA" id="ARBA00022448"/>
    </source>
</evidence>
<comment type="subcellular location">
    <subcellularLocation>
        <location evidence="1 9">Cell inner membrane</location>
        <topology evidence="1 9">Multi-pass membrane protein</topology>
    </subcellularLocation>
</comment>
<dbReference type="PANTHER" id="PTHR35011">
    <property type="entry name" value="2,3-DIKETO-L-GULONATE TRAP TRANSPORTER SMALL PERMEASE PROTEIN YIAM"/>
    <property type="match status" value="1"/>
</dbReference>
<sequence length="190" mass="21255">MNTIETDHNSQPFAPGLVRCLRGLDLGMERLGCATAWLTLVLVLMVAGDVLFRYVWHMGSVAEQELQWHLLAVISMISASYTFQQNEHVRVDIFYQHYSARTKQVLDIIISLLIVVPSMLFLAWMCLDFVYQSWSLGEGSPDPGGLPARYVIKAFVPLGFALVAWQGVVRGLLDLITLMAGRSPEVRDGD</sequence>
<keyword evidence="4 9" id="KW-0997">Cell inner membrane</keyword>
<dbReference type="InterPro" id="IPR055348">
    <property type="entry name" value="DctQ"/>
</dbReference>
<evidence type="ECO:0000256" key="6">
    <source>
        <dbReference type="ARBA" id="ARBA00022989"/>
    </source>
</evidence>